<keyword evidence="5" id="KW-0539">Nucleus</keyword>
<dbReference type="InterPro" id="IPR003902">
    <property type="entry name" value="Tscrpt_reg_GCM"/>
</dbReference>
<dbReference type="GO" id="GO:0042063">
    <property type="term" value="P:gliogenesis"/>
    <property type="evidence" value="ECO:0007669"/>
    <property type="project" value="TreeGrafter"/>
</dbReference>
<dbReference type="PROSITE" id="PS50807">
    <property type="entry name" value="GCM"/>
    <property type="match status" value="1"/>
</dbReference>
<evidence type="ECO:0000256" key="5">
    <source>
        <dbReference type="ARBA" id="ARBA00023242"/>
    </source>
</evidence>
<keyword evidence="2" id="KW-0805">Transcription regulation</keyword>
<feature type="region of interest" description="Disordered" evidence="6">
    <location>
        <begin position="1"/>
        <end position="44"/>
    </location>
</feature>
<gene>
    <name evidence="8" type="ORF">EmuJ_001115800</name>
</gene>
<dbReference type="PANTHER" id="PTHR12414">
    <property type="entry name" value="GLIAL CELLS MISSING RELATED/GLIDE"/>
    <property type="match status" value="1"/>
</dbReference>
<dbReference type="InterPro" id="IPR036115">
    <property type="entry name" value="GCM_dom_sf"/>
</dbReference>
<keyword evidence="3" id="KW-0238">DNA-binding</keyword>
<feature type="compositionally biased region" description="Polar residues" evidence="6">
    <location>
        <begin position="127"/>
        <end position="142"/>
    </location>
</feature>
<evidence type="ECO:0000259" key="7">
    <source>
        <dbReference type="PROSITE" id="PS50807"/>
    </source>
</evidence>
<dbReference type="Gene3D" id="3.30.70.3530">
    <property type="entry name" value="GCM motif"/>
    <property type="match status" value="1"/>
</dbReference>
<dbReference type="EMBL" id="LN902848">
    <property type="protein sequence ID" value="CDS43398.1"/>
    <property type="molecule type" value="Genomic_DNA"/>
</dbReference>
<organism evidence="8 9">
    <name type="scientific">Echinococcus multilocularis</name>
    <name type="common">Fox tapeworm</name>
    <dbReference type="NCBI Taxonomy" id="6211"/>
    <lineage>
        <taxon>Eukaryota</taxon>
        <taxon>Metazoa</taxon>
        <taxon>Spiralia</taxon>
        <taxon>Lophotrochozoa</taxon>
        <taxon>Platyhelminthes</taxon>
        <taxon>Cestoda</taxon>
        <taxon>Eucestoda</taxon>
        <taxon>Cyclophyllidea</taxon>
        <taxon>Taeniidae</taxon>
        <taxon>Echinococcus</taxon>
    </lineage>
</organism>
<reference evidence="8" key="1">
    <citation type="journal article" date="2013" name="Nature">
        <title>The genomes of four tapeworm species reveal adaptations to parasitism.</title>
        <authorList>
            <person name="Tsai I.J."/>
            <person name="Zarowiecki M."/>
            <person name="Holroyd N."/>
            <person name="Garciarrubio A."/>
            <person name="Sanchez-Flores A."/>
            <person name="Brooks K.L."/>
            <person name="Tracey A."/>
            <person name="Bobes R.J."/>
            <person name="Fragoso G."/>
            <person name="Sciutto E."/>
            <person name="Aslett M."/>
            <person name="Beasley H."/>
            <person name="Bennett H.M."/>
            <person name="Cai J."/>
            <person name="Camicia F."/>
            <person name="Clark R."/>
            <person name="Cucher M."/>
            <person name="De Silva N."/>
            <person name="Day T.A."/>
            <person name="Deplazes P."/>
            <person name="Estrada K."/>
            <person name="Fernandez C."/>
            <person name="Holland P.W."/>
            <person name="Hou J."/>
            <person name="Hu S."/>
            <person name="Huckvale T."/>
            <person name="Hung S.S."/>
            <person name="Kamenetzky L."/>
            <person name="Keane J.A."/>
            <person name="Kiss F."/>
            <person name="Koziol U."/>
            <person name="Lambert O."/>
            <person name="Liu K."/>
            <person name="Luo X."/>
            <person name="Luo Y."/>
            <person name="Macchiaroli N."/>
            <person name="Nichol S."/>
            <person name="Paps J."/>
            <person name="Parkinson J."/>
            <person name="Pouchkina-Stantcheva N."/>
            <person name="Riddiford N."/>
            <person name="Rosenzvit M."/>
            <person name="Salinas G."/>
            <person name="Wasmuth J.D."/>
            <person name="Zamanian M."/>
            <person name="Zheng Y."/>
            <person name="Cai X."/>
            <person name="Soberon X."/>
            <person name="Olson P.D."/>
            <person name="Laclette J.P."/>
            <person name="Brehm K."/>
            <person name="Berriman M."/>
            <person name="Garciarrubio A."/>
            <person name="Bobes R.J."/>
            <person name="Fragoso G."/>
            <person name="Sanchez-Flores A."/>
            <person name="Estrada K."/>
            <person name="Cevallos M.A."/>
            <person name="Morett E."/>
            <person name="Gonzalez V."/>
            <person name="Portillo T."/>
            <person name="Ochoa-Leyva A."/>
            <person name="Jose M.V."/>
            <person name="Sciutto E."/>
            <person name="Landa A."/>
            <person name="Jimenez L."/>
            <person name="Valdes V."/>
            <person name="Carrero J.C."/>
            <person name="Larralde C."/>
            <person name="Morales-Montor J."/>
            <person name="Limon-Lason J."/>
            <person name="Soberon X."/>
            <person name="Laclette J.P."/>
        </authorList>
    </citation>
    <scope>NUCLEOTIDE SEQUENCE [LARGE SCALE GENOMIC DNA]</scope>
</reference>
<accession>A0A068YFP9</accession>
<dbReference type="AlphaFoldDB" id="A0A068YFP9"/>
<evidence type="ECO:0000313" key="9">
    <source>
        <dbReference type="Proteomes" id="UP000017246"/>
    </source>
</evidence>
<proteinExistence type="predicted"/>
<feature type="compositionally biased region" description="Low complexity" evidence="6">
    <location>
        <begin position="144"/>
        <end position="158"/>
    </location>
</feature>
<feature type="domain" description="GCM" evidence="7">
    <location>
        <begin position="161"/>
        <end position="318"/>
    </location>
</feature>
<evidence type="ECO:0000256" key="6">
    <source>
        <dbReference type="SAM" id="MobiDB-lite"/>
    </source>
</evidence>
<dbReference type="GO" id="GO:0001228">
    <property type="term" value="F:DNA-binding transcription activator activity, RNA polymerase II-specific"/>
    <property type="evidence" value="ECO:0007669"/>
    <property type="project" value="InterPro"/>
</dbReference>
<dbReference type="eggNOG" id="ENOG502QU2X">
    <property type="taxonomic scope" value="Eukaryota"/>
</dbReference>
<keyword evidence="4" id="KW-0804">Transcription</keyword>
<dbReference type="Gene3D" id="2.20.25.670">
    <property type="entry name" value="GCM domain, large subdomain"/>
    <property type="match status" value="1"/>
</dbReference>
<dbReference type="InterPro" id="IPR039791">
    <property type="entry name" value="GCM"/>
</dbReference>
<evidence type="ECO:0000256" key="2">
    <source>
        <dbReference type="ARBA" id="ARBA00023015"/>
    </source>
</evidence>
<dbReference type="GO" id="GO:0005634">
    <property type="term" value="C:nucleus"/>
    <property type="evidence" value="ECO:0007669"/>
    <property type="project" value="TreeGrafter"/>
</dbReference>
<keyword evidence="1" id="KW-0217">Developmental protein</keyword>
<dbReference type="OMA" id="DAPWDIK"/>
<sequence>MSVVAEVDRSGYHHNHSNKSHQDRNQSGSEAVETKPLPPNVQIAPSTSVQHSVFPSFSESDTGASIPEYTFYQNHHQLHQHQQQSWCLPEGGVLFYPPQPLSQPQIQLHAHAQPPPHALQTSSETMPFYSQQGERTEPQQCIESRMSQRGRSKSSGSSTDAPWDIKDSVLPMVSSYDPYDLWPDGNCRRIYSMASERARRHQSGWAMRNTNNHNPQVLKKSCLGVLVCSLGCISPNGLPVAYRPAICDKARKKQCMRSCTTPGCKGRLVQKNCKGHGGYPVTHFWRFCNGAVFFQAKGRHDHVKPTTKALSSGAAAAAAATTGSGKSMVEEVTAVSQKRKIRLSTPSKIVSVGGDQDFRTKIAPAIQNEAAKREPTHLIQDSSLDFQQHQYQQHHQASELESLLLHQQNQQLLFQPIEEAVQPEIFFQTEQRQHSSLEYFMPSDQSLLEPSLFSHAQGSFPEIPQSDDQYPYSWRPPAVQTTTGVDFLDHQHLQQESHQHIQQDHQQQPYLGMLFAGSCATYNTDGFEQYTGVPENSGSTDASTPGGVEGEVNPYSVVFDPSSMEWTTSIVQHTQNHYHHQQQQQQQVVVEETAQMQQQQLEQQTWFLNPHLPWKPVVES</sequence>
<evidence type="ECO:0000256" key="3">
    <source>
        <dbReference type="ARBA" id="ARBA00023125"/>
    </source>
</evidence>
<protein>
    <submittedName>
        <fullName evidence="8">Glial cells missing</fullName>
    </submittedName>
</protein>
<reference evidence="8" key="2">
    <citation type="submission" date="2015-11" db="EMBL/GenBank/DDBJ databases">
        <authorList>
            <person name="Zhang Y."/>
            <person name="Guo Z."/>
        </authorList>
    </citation>
    <scope>NUCLEOTIDE SEQUENCE</scope>
</reference>
<keyword evidence="9" id="KW-1185">Reference proteome</keyword>
<dbReference type="Pfam" id="PF03615">
    <property type="entry name" value="GCM"/>
    <property type="match status" value="1"/>
</dbReference>
<dbReference type="GO" id="GO:0000978">
    <property type="term" value="F:RNA polymerase II cis-regulatory region sequence-specific DNA binding"/>
    <property type="evidence" value="ECO:0007669"/>
    <property type="project" value="TreeGrafter"/>
</dbReference>
<dbReference type="InterPro" id="IPR043021">
    <property type="entry name" value="GCM_small"/>
</dbReference>
<dbReference type="OrthoDB" id="6241117at2759"/>
<evidence type="ECO:0000256" key="4">
    <source>
        <dbReference type="ARBA" id="ARBA00023163"/>
    </source>
</evidence>
<dbReference type="InterPro" id="IPR043020">
    <property type="entry name" value="GCM_large"/>
</dbReference>
<feature type="compositionally biased region" description="Basic and acidic residues" evidence="6">
    <location>
        <begin position="1"/>
        <end position="11"/>
    </location>
</feature>
<evidence type="ECO:0000313" key="8">
    <source>
        <dbReference type="EMBL" id="CDS43398.1"/>
    </source>
</evidence>
<name>A0A068YFP9_ECHMU</name>
<dbReference type="STRING" id="6211.A0A068YFP9"/>
<feature type="region of interest" description="Disordered" evidence="6">
    <location>
        <begin position="127"/>
        <end position="164"/>
    </location>
</feature>
<dbReference type="Proteomes" id="UP000017246">
    <property type="component" value="Unassembled WGS sequence"/>
</dbReference>
<dbReference type="PANTHER" id="PTHR12414:SF8">
    <property type="entry name" value="TRANSCRIPTION FACTOR GLIAL CELLS MISSING-RELATED"/>
    <property type="match status" value="1"/>
</dbReference>
<dbReference type="SUPFAM" id="SSF90073">
    <property type="entry name" value="GCM domain"/>
    <property type="match status" value="1"/>
</dbReference>
<evidence type="ECO:0000256" key="1">
    <source>
        <dbReference type="ARBA" id="ARBA00022473"/>
    </source>
</evidence>